<evidence type="ECO:0000313" key="3">
    <source>
        <dbReference type="Proteomes" id="UP000003763"/>
    </source>
</evidence>
<accession>G5HEP8</accession>
<gene>
    <name evidence="2" type="ORF">HMPREF9469_00921</name>
</gene>
<dbReference type="AlphaFoldDB" id="G5HEP8"/>
<protein>
    <recommendedName>
        <fullName evidence="1">DUF551 domain-containing protein</fullName>
    </recommendedName>
</protein>
<reference evidence="2 3" key="1">
    <citation type="submission" date="2011-08" db="EMBL/GenBank/DDBJ databases">
        <title>The Genome Sequence of Clostridium citroniae WAL-17108.</title>
        <authorList>
            <consortium name="The Broad Institute Genome Sequencing Platform"/>
            <person name="Earl A."/>
            <person name="Ward D."/>
            <person name="Feldgarden M."/>
            <person name="Gevers D."/>
            <person name="Finegold S.M."/>
            <person name="Summanen P.H."/>
            <person name="Molitoris D.R."/>
            <person name="Vaisanen M.L."/>
            <person name="Daigneault M."/>
            <person name="Allen-Vercoe E."/>
            <person name="Young S.K."/>
            <person name="Zeng Q."/>
            <person name="Gargeya S."/>
            <person name="Fitzgerald M."/>
            <person name="Haas B."/>
            <person name="Abouelleil A."/>
            <person name="Alvarado L."/>
            <person name="Arachchi H.M."/>
            <person name="Berlin A."/>
            <person name="Brown A."/>
            <person name="Chapman S.B."/>
            <person name="Chen Z."/>
            <person name="Dunbar C."/>
            <person name="Freedman E."/>
            <person name="Gearin G."/>
            <person name="Gellesch M."/>
            <person name="Goldberg J."/>
            <person name="Griggs A."/>
            <person name="Gujja S."/>
            <person name="Heiman D."/>
            <person name="Howarth C."/>
            <person name="Larson L."/>
            <person name="Lui A."/>
            <person name="MacDonald P.J.P."/>
            <person name="Montmayeur A."/>
            <person name="Murphy C."/>
            <person name="Neiman D."/>
            <person name="Pearson M."/>
            <person name="Priest M."/>
            <person name="Roberts A."/>
            <person name="Saif S."/>
            <person name="Shea T."/>
            <person name="Shenoy N."/>
            <person name="Sisk P."/>
            <person name="Stolte C."/>
            <person name="Sykes S."/>
            <person name="Wortman J."/>
            <person name="Nusbaum C."/>
            <person name="Birren B."/>
        </authorList>
    </citation>
    <scope>NUCLEOTIDE SEQUENCE [LARGE SCALE GENOMIC DNA]</scope>
    <source>
        <strain evidence="2 3">WAL-17108</strain>
    </source>
</reference>
<dbReference type="HOGENOM" id="CLU_1522607_0_0_9"/>
<dbReference type="eggNOG" id="ENOG502ZV6N">
    <property type="taxonomic scope" value="Bacteria"/>
</dbReference>
<dbReference type="InterPro" id="IPR007539">
    <property type="entry name" value="DUF551"/>
</dbReference>
<comment type="caution">
    <text evidence="2">The sequence shown here is derived from an EMBL/GenBank/DDBJ whole genome shotgun (WGS) entry which is preliminary data.</text>
</comment>
<evidence type="ECO:0000313" key="2">
    <source>
        <dbReference type="EMBL" id="EHF00007.1"/>
    </source>
</evidence>
<evidence type="ECO:0000259" key="1">
    <source>
        <dbReference type="Pfam" id="PF04448"/>
    </source>
</evidence>
<name>G5HEP8_9FIRM</name>
<dbReference type="EMBL" id="ADLJ01000007">
    <property type="protein sequence ID" value="EHF00007.1"/>
    <property type="molecule type" value="Genomic_DNA"/>
</dbReference>
<feature type="domain" description="DUF551" evidence="1">
    <location>
        <begin position="79"/>
        <end position="171"/>
    </location>
</feature>
<sequence length="176" mass="21084">MRLTQKDDQGNWSLRGVKWEQLHVGQTITQEVSEKLYGALWKLMEYEGTDQIEELNNFEKPRTAHCLAAFQEEQWKQRWISVMERLPQKEVRVLVTIMHHKWIADPRHRDQCTHPEWLETCEARYIDEKEWEYADQECEYEMTSAFSALGDLNHIFYPIDEVLAWMPLPEPFKGAE</sequence>
<dbReference type="Proteomes" id="UP000003763">
    <property type="component" value="Unassembled WGS sequence"/>
</dbReference>
<proteinExistence type="predicted"/>
<dbReference type="RefSeq" id="WP_007859646.1">
    <property type="nucleotide sequence ID" value="NZ_JH376420.1"/>
</dbReference>
<organism evidence="2 3">
    <name type="scientific">[Clostridium] citroniae WAL-17108</name>
    <dbReference type="NCBI Taxonomy" id="742733"/>
    <lineage>
        <taxon>Bacteria</taxon>
        <taxon>Bacillati</taxon>
        <taxon>Bacillota</taxon>
        <taxon>Clostridia</taxon>
        <taxon>Lachnospirales</taxon>
        <taxon>Lachnospiraceae</taxon>
        <taxon>Enterocloster</taxon>
    </lineage>
</organism>
<dbReference type="Pfam" id="PF04448">
    <property type="entry name" value="DUF551"/>
    <property type="match status" value="1"/>
</dbReference>